<keyword evidence="7" id="KW-1185">Reference proteome</keyword>
<dbReference type="Gene3D" id="3.40.50.2300">
    <property type="match status" value="2"/>
</dbReference>
<feature type="chain" id="PRO_5046905520" evidence="4">
    <location>
        <begin position="25"/>
        <end position="332"/>
    </location>
</feature>
<comment type="caution">
    <text evidence="6">The sequence shown here is derived from an EMBL/GenBank/DDBJ whole genome shotgun (WGS) entry which is preliminary data.</text>
</comment>
<accession>A0ABU5N5C3</accession>
<gene>
    <name evidence="6" type="ORF">R2Q92_05495</name>
</gene>
<keyword evidence="3 4" id="KW-0732">Signal</keyword>
<evidence type="ECO:0000313" key="6">
    <source>
        <dbReference type="EMBL" id="MDZ8161284.1"/>
    </source>
</evidence>
<dbReference type="SUPFAM" id="SSF53822">
    <property type="entry name" value="Periplasmic binding protein-like I"/>
    <property type="match status" value="1"/>
</dbReference>
<feature type="domain" description="Periplasmic binding protein" evidence="5">
    <location>
        <begin position="54"/>
        <end position="306"/>
    </location>
</feature>
<dbReference type="Pfam" id="PF13407">
    <property type="entry name" value="Peripla_BP_4"/>
    <property type="match status" value="1"/>
</dbReference>
<organism evidence="6 7">
    <name type="scientific">Microbacterium aquimaris</name>
    <dbReference type="NCBI Taxonomy" id="459816"/>
    <lineage>
        <taxon>Bacteria</taxon>
        <taxon>Bacillati</taxon>
        <taxon>Actinomycetota</taxon>
        <taxon>Actinomycetes</taxon>
        <taxon>Micrococcales</taxon>
        <taxon>Microbacteriaceae</taxon>
        <taxon>Microbacterium</taxon>
    </lineage>
</organism>
<dbReference type="PROSITE" id="PS51257">
    <property type="entry name" value="PROKAR_LIPOPROTEIN"/>
    <property type="match status" value="1"/>
</dbReference>
<dbReference type="EMBL" id="JAWJYN010000001">
    <property type="protein sequence ID" value="MDZ8161284.1"/>
    <property type="molecule type" value="Genomic_DNA"/>
</dbReference>
<protein>
    <submittedName>
        <fullName evidence="6">Substrate-binding domain-containing protein</fullName>
    </submittedName>
</protein>
<evidence type="ECO:0000256" key="2">
    <source>
        <dbReference type="ARBA" id="ARBA00007639"/>
    </source>
</evidence>
<name>A0ABU5N5C3_9MICO</name>
<dbReference type="InterPro" id="IPR025997">
    <property type="entry name" value="SBP_2_dom"/>
</dbReference>
<evidence type="ECO:0000313" key="7">
    <source>
        <dbReference type="Proteomes" id="UP001291912"/>
    </source>
</evidence>
<evidence type="ECO:0000259" key="5">
    <source>
        <dbReference type="Pfam" id="PF13407"/>
    </source>
</evidence>
<comment type="subcellular location">
    <subcellularLocation>
        <location evidence="1">Cell envelope</location>
    </subcellularLocation>
</comment>
<dbReference type="PANTHER" id="PTHR46847:SF1">
    <property type="entry name" value="D-ALLOSE-BINDING PERIPLASMIC PROTEIN-RELATED"/>
    <property type="match status" value="1"/>
</dbReference>
<dbReference type="RefSeq" id="WP_194423922.1">
    <property type="nucleotide sequence ID" value="NZ_BAAAPT010000001.1"/>
</dbReference>
<dbReference type="PANTHER" id="PTHR46847">
    <property type="entry name" value="D-ALLOSE-BINDING PERIPLASMIC PROTEIN-RELATED"/>
    <property type="match status" value="1"/>
</dbReference>
<dbReference type="InterPro" id="IPR028082">
    <property type="entry name" value="Peripla_BP_I"/>
</dbReference>
<evidence type="ECO:0000256" key="4">
    <source>
        <dbReference type="SAM" id="SignalP"/>
    </source>
</evidence>
<evidence type="ECO:0000256" key="1">
    <source>
        <dbReference type="ARBA" id="ARBA00004196"/>
    </source>
</evidence>
<dbReference type="Proteomes" id="UP001291912">
    <property type="component" value="Unassembled WGS sequence"/>
</dbReference>
<feature type="signal peptide" evidence="4">
    <location>
        <begin position="1"/>
        <end position="24"/>
    </location>
</feature>
<proteinExistence type="inferred from homology"/>
<reference evidence="6 7" key="1">
    <citation type="submission" date="2023-10" db="EMBL/GenBank/DDBJ databases">
        <title>Microbacterium xanthum sp. nov., isolated from seaweed.</title>
        <authorList>
            <person name="Lee S.D."/>
        </authorList>
    </citation>
    <scope>NUCLEOTIDE SEQUENCE [LARGE SCALE GENOMIC DNA]</scope>
    <source>
        <strain evidence="6 7">KCTC 19124</strain>
    </source>
</reference>
<sequence length="332" mass="34241">MRRRITLTAAAAGFALLLAGCSGAIDTGTGGDAASDDGTIPRPAACDEENPYLAVALPNLTNPYYVAMKQGFEDQGAAQGFDVEVQIANDDDAQQLSQVQTMLQKEPCALALNAVKSEPAAAIVKAANDAGVPVFTVNVTVSPEALEAQGASIVQYLGADNAAGGEQMAEQVLADFGDDAELTIGFVTEPDEVPTVERDGGFESVISSNPNAEIVATVDGNVKPDDSLAATTEMLSGNPDINVIFASTGPGTYGALQGLDGHPDVSLYGFCASEEPVEGQYKGCVAQEPESYGAQVVDQVREWVDGATPAEEILLPLKLFVTGETPAPGEVG</sequence>
<comment type="similarity">
    <text evidence="2">Belongs to the bacterial solute-binding protein 2 family.</text>
</comment>
<evidence type="ECO:0000256" key="3">
    <source>
        <dbReference type="ARBA" id="ARBA00022729"/>
    </source>
</evidence>